<dbReference type="EMBL" id="FQVX01000003">
    <property type="protein sequence ID" value="SHG74096.1"/>
    <property type="molecule type" value="Genomic_DNA"/>
</dbReference>
<dbReference type="SUPFAM" id="SSF55781">
    <property type="entry name" value="GAF domain-like"/>
    <property type="match status" value="1"/>
</dbReference>
<organism evidence="2 3">
    <name type="scientific">Geodermatophilus nigrescens</name>
    <dbReference type="NCBI Taxonomy" id="1070870"/>
    <lineage>
        <taxon>Bacteria</taxon>
        <taxon>Bacillati</taxon>
        <taxon>Actinomycetota</taxon>
        <taxon>Actinomycetes</taxon>
        <taxon>Geodermatophilales</taxon>
        <taxon>Geodermatophilaceae</taxon>
        <taxon>Geodermatophilus</taxon>
    </lineage>
</organism>
<reference evidence="2 3" key="1">
    <citation type="submission" date="2016-11" db="EMBL/GenBank/DDBJ databases">
        <authorList>
            <person name="Jaros S."/>
            <person name="Januszkiewicz K."/>
            <person name="Wedrychowicz H."/>
        </authorList>
    </citation>
    <scope>NUCLEOTIDE SEQUENCE [LARGE SCALE GENOMIC DNA]</scope>
    <source>
        <strain evidence="2 3">DSM 45408</strain>
    </source>
</reference>
<evidence type="ECO:0000259" key="1">
    <source>
        <dbReference type="Pfam" id="PF13185"/>
    </source>
</evidence>
<gene>
    <name evidence="2" type="ORF">SAMN05444351_3092</name>
</gene>
<name>A0A1M5MA19_9ACTN</name>
<dbReference type="Gene3D" id="3.30.450.40">
    <property type="match status" value="1"/>
</dbReference>
<dbReference type="AlphaFoldDB" id="A0A1M5MA19"/>
<sequence>MASMIFDEQTTLGATVLTALDKRDVVYCRDISEEPPAGWVERPTKWRSFLSAPVIYEEQLLGMLTVDSPVADDFDLDRDAGMVFTLAHLLATALKA</sequence>
<proteinExistence type="predicted"/>
<keyword evidence="3" id="KW-1185">Reference proteome</keyword>
<accession>A0A1M5MA19</accession>
<dbReference type="Proteomes" id="UP000184471">
    <property type="component" value="Unassembled WGS sequence"/>
</dbReference>
<feature type="domain" description="GAF" evidence="1">
    <location>
        <begin position="12"/>
        <end position="94"/>
    </location>
</feature>
<dbReference type="InterPro" id="IPR029016">
    <property type="entry name" value="GAF-like_dom_sf"/>
</dbReference>
<dbReference type="Pfam" id="PF13185">
    <property type="entry name" value="GAF_2"/>
    <property type="match status" value="1"/>
</dbReference>
<evidence type="ECO:0000313" key="2">
    <source>
        <dbReference type="EMBL" id="SHG74096.1"/>
    </source>
</evidence>
<protein>
    <submittedName>
        <fullName evidence="2">GAF domain-containing protein</fullName>
    </submittedName>
</protein>
<dbReference type="InterPro" id="IPR003018">
    <property type="entry name" value="GAF"/>
</dbReference>
<evidence type="ECO:0000313" key="3">
    <source>
        <dbReference type="Proteomes" id="UP000184471"/>
    </source>
</evidence>